<evidence type="ECO:0000313" key="4">
    <source>
        <dbReference type="Proteomes" id="UP000078447"/>
    </source>
</evidence>
<dbReference type="NCBIfam" id="TIGR00254">
    <property type="entry name" value="GGDEF"/>
    <property type="match status" value="1"/>
</dbReference>
<feature type="transmembrane region" description="Helical" evidence="1">
    <location>
        <begin position="6"/>
        <end position="24"/>
    </location>
</feature>
<feature type="transmembrane region" description="Helical" evidence="1">
    <location>
        <begin position="163"/>
        <end position="183"/>
    </location>
</feature>
<feature type="transmembrane region" description="Helical" evidence="1">
    <location>
        <begin position="136"/>
        <end position="156"/>
    </location>
</feature>
<dbReference type="Pfam" id="PF00990">
    <property type="entry name" value="GGDEF"/>
    <property type="match status" value="1"/>
</dbReference>
<gene>
    <name evidence="3" type="ORF">A3783_06580</name>
</gene>
<feature type="transmembrane region" description="Helical" evidence="1">
    <location>
        <begin position="36"/>
        <end position="59"/>
    </location>
</feature>
<comment type="caution">
    <text evidence="3">The sequence shown here is derived from an EMBL/GenBank/DDBJ whole genome shotgun (WGS) entry which is preliminary data.</text>
</comment>
<dbReference type="InterPro" id="IPR050469">
    <property type="entry name" value="Diguanylate_Cyclase"/>
</dbReference>
<dbReference type="InterPro" id="IPR029787">
    <property type="entry name" value="Nucleotide_cyclase"/>
</dbReference>
<reference evidence="3 4" key="1">
    <citation type="submission" date="2016-03" db="EMBL/GenBank/DDBJ databases">
        <authorList>
            <person name="Cho S.-Y."/>
            <person name="Lim S."/>
            <person name="Kim H."/>
            <person name="Soh E.H."/>
            <person name="Moon J.S."/>
        </authorList>
    </citation>
    <scope>NUCLEOTIDE SEQUENCE [LARGE SCALE GENOMIC DNA]</scope>
    <source>
        <strain evidence="3 4">KCTC 3810</strain>
    </source>
</reference>
<dbReference type="InterPro" id="IPR043128">
    <property type="entry name" value="Rev_trsase/Diguanyl_cyclase"/>
</dbReference>
<organism evidence="3 4">
    <name type="scientific">Exiguobacterium undae</name>
    <dbReference type="NCBI Taxonomy" id="169177"/>
    <lineage>
        <taxon>Bacteria</taxon>
        <taxon>Bacillati</taxon>
        <taxon>Bacillota</taxon>
        <taxon>Bacilli</taxon>
        <taxon>Bacillales</taxon>
        <taxon>Bacillales Family XII. Incertae Sedis</taxon>
        <taxon>Exiguobacterium</taxon>
    </lineage>
</organism>
<keyword evidence="1" id="KW-1133">Transmembrane helix</keyword>
<feature type="transmembrane region" description="Helical" evidence="1">
    <location>
        <begin position="71"/>
        <end position="94"/>
    </location>
</feature>
<proteinExistence type="predicted"/>
<protein>
    <submittedName>
        <fullName evidence="3">Diguanylate cyclase</fullName>
    </submittedName>
</protein>
<dbReference type="Gene3D" id="3.30.70.270">
    <property type="match status" value="1"/>
</dbReference>
<evidence type="ECO:0000259" key="2">
    <source>
        <dbReference type="PROSITE" id="PS50887"/>
    </source>
</evidence>
<dbReference type="EMBL" id="LVVL01000001">
    <property type="protein sequence ID" value="OAN15598.1"/>
    <property type="molecule type" value="Genomic_DNA"/>
</dbReference>
<dbReference type="PANTHER" id="PTHR45138:SF9">
    <property type="entry name" value="DIGUANYLATE CYCLASE DGCM-RELATED"/>
    <property type="match status" value="1"/>
</dbReference>
<evidence type="ECO:0000256" key="1">
    <source>
        <dbReference type="SAM" id="Phobius"/>
    </source>
</evidence>
<dbReference type="PANTHER" id="PTHR45138">
    <property type="entry name" value="REGULATORY COMPONENTS OF SENSORY TRANSDUCTION SYSTEM"/>
    <property type="match status" value="1"/>
</dbReference>
<dbReference type="Proteomes" id="UP000078447">
    <property type="component" value="Unassembled WGS sequence"/>
</dbReference>
<dbReference type="SMART" id="SM00267">
    <property type="entry name" value="GGDEF"/>
    <property type="match status" value="1"/>
</dbReference>
<evidence type="ECO:0000313" key="3">
    <source>
        <dbReference type="EMBL" id="OAN15598.1"/>
    </source>
</evidence>
<dbReference type="SUPFAM" id="SSF55073">
    <property type="entry name" value="Nucleotide cyclase"/>
    <property type="match status" value="1"/>
</dbReference>
<accession>A0ABX2VCD4</accession>
<name>A0ABX2VCD4_9BACL</name>
<feature type="transmembrane region" description="Helical" evidence="1">
    <location>
        <begin position="106"/>
        <end position="124"/>
    </location>
</feature>
<keyword evidence="1" id="KW-0472">Membrane</keyword>
<dbReference type="InterPro" id="IPR000160">
    <property type="entry name" value="GGDEF_dom"/>
</dbReference>
<dbReference type="CDD" id="cd01949">
    <property type="entry name" value="GGDEF"/>
    <property type="match status" value="1"/>
</dbReference>
<feature type="domain" description="GGDEF" evidence="2">
    <location>
        <begin position="225"/>
        <end position="357"/>
    </location>
</feature>
<keyword evidence="4" id="KW-1185">Reference proteome</keyword>
<sequence length="375" mass="42141">MWKIMFIVELLINACIAFTGFYIISKIIHSTQFSSYTMKSIIIGLATGLLGVLLMFKGIQVNESLRMDLRHLPLVLLAFYGIRFPLVIATAIIASSRFLFGVTPQAFVAFIAILGISSGMLYIHRKLLNRPFLQNVSLNVWALLMITCAVLINLGFSDTALRLLLSTWTIGLAVGVLSSMLTLDFQTLNQQVQLYKKSAELDHLTGLYNRRVWDARTAGLEQEGRIYNVLALDIDHFKHVNDTYGHGNGDLVLQQFANILKEETRPHDITARIGGEEFMILVYDLSPQKVVKVANRIRERIATERFQFDGFPAIEVTTSIGIAHGKHVHIQRMSTLADDALYTAKQQGRNRTILFDQLDQQDVAVTQSSTETIHS</sequence>
<keyword evidence="1" id="KW-0812">Transmembrane</keyword>
<dbReference type="PROSITE" id="PS50887">
    <property type="entry name" value="GGDEF"/>
    <property type="match status" value="1"/>
</dbReference>